<feature type="domain" description="Peptidase C1A papain C-terminal" evidence="4">
    <location>
        <begin position="239"/>
        <end position="423"/>
    </location>
</feature>
<dbReference type="InterPro" id="IPR013201">
    <property type="entry name" value="Prot_inhib_I29"/>
</dbReference>
<dbReference type="InterPro" id="IPR000668">
    <property type="entry name" value="Peptidase_C1A_C"/>
</dbReference>
<evidence type="ECO:0000313" key="7">
    <source>
        <dbReference type="Proteomes" id="UP001321473"/>
    </source>
</evidence>
<feature type="transmembrane region" description="Helical" evidence="3">
    <location>
        <begin position="123"/>
        <end position="142"/>
    </location>
</feature>
<evidence type="ECO:0000256" key="3">
    <source>
        <dbReference type="SAM" id="Phobius"/>
    </source>
</evidence>
<keyword evidence="3" id="KW-0812">Transmembrane</keyword>
<dbReference type="Gene3D" id="3.90.70.10">
    <property type="entry name" value="Cysteine proteinases"/>
    <property type="match status" value="1"/>
</dbReference>
<evidence type="ECO:0000259" key="4">
    <source>
        <dbReference type="SMART" id="SM00645"/>
    </source>
</evidence>
<dbReference type="SMART" id="SM00848">
    <property type="entry name" value="Inhibitor_I29"/>
    <property type="match status" value="2"/>
</dbReference>
<dbReference type="AlphaFoldDB" id="A0AAQ4DP06"/>
<feature type="domain" description="Cathepsin propeptide inhibitor" evidence="5">
    <location>
        <begin position="148"/>
        <end position="208"/>
    </location>
</feature>
<dbReference type="CDD" id="cd02248">
    <property type="entry name" value="Peptidase_C1A"/>
    <property type="match status" value="1"/>
</dbReference>
<dbReference type="FunFam" id="3.90.70.10:FF:000039">
    <property type="entry name" value="Cysteine proteinase 2, putative"/>
    <property type="match status" value="1"/>
</dbReference>
<keyword evidence="2" id="KW-1015">Disulfide bond</keyword>
<dbReference type="InterPro" id="IPR038765">
    <property type="entry name" value="Papain-like_cys_pep_sf"/>
</dbReference>
<keyword evidence="3" id="KW-1133">Transmembrane helix</keyword>
<evidence type="ECO:0000259" key="5">
    <source>
        <dbReference type="SMART" id="SM00848"/>
    </source>
</evidence>
<gene>
    <name evidence="6" type="ORF">V5799_033195</name>
</gene>
<name>A0AAQ4DP06_AMBAM</name>
<dbReference type="GO" id="GO:0008234">
    <property type="term" value="F:cysteine-type peptidase activity"/>
    <property type="evidence" value="ECO:0007669"/>
    <property type="project" value="InterPro"/>
</dbReference>
<dbReference type="PANTHER" id="PTHR12411">
    <property type="entry name" value="CYSTEINE PROTEASE FAMILY C1-RELATED"/>
    <property type="match status" value="1"/>
</dbReference>
<comment type="caution">
    <text evidence="6">The sequence shown here is derived from an EMBL/GenBank/DDBJ whole genome shotgun (WGS) entry which is preliminary data.</text>
</comment>
<reference evidence="6 7" key="1">
    <citation type="journal article" date="2023" name="Arcadia Sci">
        <title>De novo assembly of a long-read Amblyomma americanum tick genome.</title>
        <authorList>
            <person name="Chou S."/>
            <person name="Poskanzer K.E."/>
            <person name="Rollins M."/>
            <person name="Thuy-Boun P.S."/>
        </authorList>
    </citation>
    <scope>NUCLEOTIDE SEQUENCE [LARGE SCALE GENOMIC DNA]</scope>
    <source>
        <strain evidence="6">F_SG_1</strain>
        <tissue evidence="6">Salivary glands</tissue>
    </source>
</reference>
<evidence type="ECO:0000256" key="2">
    <source>
        <dbReference type="ARBA" id="ARBA00023157"/>
    </source>
</evidence>
<dbReference type="Proteomes" id="UP001321473">
    <property type="component" value="Unassembled WGS sequence"/>
</dbReference>
<dbReference type="Pfam" id="PF00112">
    <property type="entry name" value="Peptidase_C1"/>
    <property type="match status" value="1"/>
</dbReference>
<dbReference type="InterPro" id="IPR013128">
    <property type="entry name" value="Peptidase_C1A"/>
</dbReference>
<evidence type="ECO:0000313" key="6">
    <source>
        <dbReference type="EMBL" id="KAK8764196.1"/>
    </source>
</evidence>
<dbReference type="EMBL" id="JARKHS020028575">
    <property type="protein sequence ID" value="KAK8764196.1"/>
    <property type="molecule type" value="Genomic_DNA"/>
</dbReference>
<organism evidence="6 7">
    <name type="scientific">Amblyomma americanum</name>
    <name type="common">Lone star tick</name>
    <dbReference type="NCBI Taxonomy" id="6943"/>
    <lineage>
        <taxon>Eukaryota</taxon>
        <taxon>Metazoa</taxon>
        <taxon>Ecdysozoa</taxon>
        <taxon>Arthropoda</taxon>
        <taxon>Chelicerata</taxon>
        <taxon>Arachnida</taxon>
        <taxon>Acari</taxon>
        <taxon>Parasitiformes</taxon>
        <taxon>Ixodida</taxon>
        <taxon>Ixodoidea</taxon>
        <taxon>Ixodidae</taxon>
        <taxon>Amblyomminae</taxon>
        <taxon>Amblyomma</taxon>
    </lineage>
</organism>
<keyword evidence="7" id="KW-1185">Reference proteome</keyword>
<dbReference type="InterPro" id="IPR039417">
    <property type="entry name" value="Peptidase_C1A_papain-like"/>
</dbReference>
<accession>A0AAQ4DP06</accession>
<dbReference type="Gene3D" id="1.10.287.2250">
    <property type="match status" value="1"/>
</dbReference>
<dbReference type="PRINTS" id="PR00705">
    <property type="entry name" value="PAPAIN"/>
</dbReference>
<dbReference type="Pfam" id="PF08246">
    <property type="entry name" value="Inhibitor_I29"/>
    <property type="match status" value="2"/>
</dbReference>
<dbReference type="SUPFAM" id="SSF54001">
    <property type="entry name" value="Cysteine proteinases"/>
    <property type="match status" value="2"/>
</dbReference>
<evidence type="ECO:0000256" key="1">
    <source>
        <dbReference type="ARBA" id="ARBA00008455"/>
    </source>
</evidence>
<proteinExistence type="inferred from homology"/>
<protein>
    <recommendedName>
        <fullName evidence="8">Cathepsin L</fullName>
    </recommendedName>
</protein>
<evidence type="ECO:0008006" key="8">
    <source>
        <dbReference type="Google" id="ProtNLM"/>
    </source>
</evidence>
<sequence>MLKTQRSDKVCRFELRTDLHCTMIRRRILLVLLASASMALQQEFLREEWESFKAKNGKKYTTGEEEERRKCIFEKNLELIIQHNKKYAEGNVTYKLAMNHFGDMVSMTFISIPGVMKQPGLMTLWWIVVFFTATAALLANAADMDELWISFKLKYNKTYASLLEDQQRKRAFVLNSWKIAKHNEKYARRQITYALAVNEFADMLPGEKKNENIYKSIYDPRKRFQDHELSSPPVNISELPVKFDWRDKGAVTPVRTQGTCLATWAFSAVGAVESHNYIKTGKLVELSEQNLIDCSQDFGNLGCEGGRVDQAFEYIIHNGGIELEQLYPFVEKTMPCTFDRGAVGAKISKYNTVSQGSEKQLQSVVATLGPVAVAVDASNDDFFQYDQGIYNNPLCSSTNVNYALLVVGYGTVDGKDYWICKNR</sequence>
<keyword evidence="3" id="KW-0472">Membrane</keyword>
<comment type="similarity">
    <text evidence="1">Belongs to the peptidase C1 family.</text>
</comment>
<feature type="domain" description="Cathepsin propeptide inhibitor" evidence="5">
    <location>
        <begin position="49"/>
        <end position="109"/>
    </location>
</feature>
<dbReference type="SMART" id="SM00645">
    <property type="entry name" value="Pept_C1"/>
    <property type="match status" value="1"/>
</dbReference>
<dbReference type="GO" id="GO:0006508">
    <property type="term" value="P:proteolysis"/>
    <property type="evidence" value="ECO:0007669"/>
    <property type="project" value="InterPro"/>
</dbReference>